<accession>A0A1M5N431</accession>
<dbReference type="PANTHER" id="PTHR13847">
    <property type="entry name" value="SARCOSINE DEHYDROGENASE-RELATED"/>
    <property type="match status" value="1"/>
</dbReference>
<name>A0A1M5N431_9GAMM</name>
<keyword evidence="1" id="KW-0560">Oxidoreductase</keyword>
<dbReference type="InterPro" id="IPR006076">
    <property type="entry name" value="FAD-dep_OxRdtase"/>
</dbReference>
<dbReference type="InterPro" id="IPR036188">
    <property type="entry name" value="FAD/NAD-bd_sf"/>
</dbReference>
<evidence type="ECO:0000313" key="3">
    <source>
        <dbReference type="EMBL" id="SHG84207.1"/>
    </source>
</evidence>
<dbReference type="Proteomes" id="UP000199758">
    <property type="component" value="Unassembled WGS sequence"/>
</dbReference>
<dbReference type="AlphaFoldDB" id="A0A1M5N431"/>
<dbReference type="GO" id="GO:0016491">
    <property type="term" value="F:oxidoreductase activity"/>
    <property type="evidence" value="ECO:0007669"/>
    <property type="project" value="UniProtKB-KW"/>
</dbReference>
<proteinExistence type="predicted"/>
<dbReference type="EMBL" id="FQWZ01000003">
    <property type="protein sequence ID" value="SHG84207.1"/>
    <property type="molecule type" value="Genomic_DNA"/>
</dbReference>
<gene>
    <name evidence="3" type="ORF">SAMN04488068_1613</name>
</gene>
<dbReference type="Gene3D" id="3.30.9.10">
    <property type="entry name" value="D-Amino Acid Oxidase, subunit A, domain 2"/>
    <property type="match status" value="1"/>
</dbReference>
<dbReference type="Pfam" id="PF01266">
    <property type="entry name" value="DAO"/>
    <property type="match status" value="1"/>
</dbReference>
<dbReference type="SUPFAM" id="SSF51905">
    <property type="entry name" value="FAD/NAD(P)-binding domain"/>
    <property type="match status" value="1"/>
</dbReference>
<evidence type="ECO:0000313" key="4">
    <source>
        <dbReference type="Proteomes" id="UP000199758"/>
    </source>
</evidence>
<dbReference type="GO" id="GO:0005737">
    <property type="term" value="C:cytoplasm"/>
    <property type="evidence" value="ECO:0007669"/>
    <property type="project" value="TreeGrafter"/>
</dbReference>
<reference evidence="3 4" key="1">
    <citation type="submission" date="2016-11" db="EMBL/GenBank/DDBJ databases">
        <authorList>
            <person name="Jaros S."/>
            <person name="Januszkiewicz K."/>
            <person name="Wedrychowicz H."/>
        </authorList>
    </citation>
    <scope>NUCLEOTIDE SEQUENCE [LARGE SCALE GENOMIC DNA]</scope>
    <source>
        <strain evidence="3 4">CGMCC 1.7049</strain>
    </source>
</reference>
<protein>
    <submittedName>
        <fullName evidence="3">Glycine oxidase</fullName>
    </submittedName>
</protein>
<evidence type="ECO:0000256" key="1">
    <source>
        <dbReference type="ARBA" id="ARBA00023002"/>
    </source>
</evidence>
<dbReference type="RefSeq" id="WP_217650260.1">
    <property type="nucleotide sequence ID" value="NZ_FQWZ01000003.1"/>
</dbReference>
<dbReference type="Gene3D" id="3.50.50.60">
    <property type="entry name" value="FAD/NAD(P)-binding domain"/>
    <property type="match status" value="1"/>
</dbReference>
<feature type="domain" description="FAD dependent oxidoreductase" evidence="2">
    <location>
        <begin position="13"/>
        <end position="342"/>
    </location>
</feature>
<organism evidence="3 4">
    <name type="scientific">Hydrocarboniphaga daqingensis</name>
    <dbReference type="NCBI Taxonomy" id="490188"/>
    <lineage>
        <taxon>Bacteria</taxon>
        <taxon>Pseudomonadati</taxon>
        <taxon>Pseudomonadota</taxon>
        <taxon>Gammaproteobacteria</taxon>
        <taxon>Nevskiales</taxon>
        <taxon>Nevskiaceae</taxon>
        <taxon>Hydrocarboniphaga</taxon>
    </lineage>
</organism>
<sequence>MSSSSESSSPRHLIVVGAGVVGMLSALEMRRRGWRVSVFDRGQAAQESSWAGGGILSPILPWHYPQAVWTLAQASLPLYAALAPALAQSTGIDPELTPSGALVLDPDALTVGARWCADAGLTAMEMDAILRTRGPLHPGLLLPWIGQIRTPRLGRALAAQLRLDGVQLHEHTAVTGWCEHHGRIVGVVTAAGECRADAVLLTAGAWSGALAPVPVQPVRGQMLAIRAAPSRLKRIVLDRGRYLIPRRDGCILVGSTVEPGSFDKHTTAEARDELLAFATGLLGDEGLADAVEAHWTGLRPGSADGVPLIGEHPALPGLWVNTGHFRNGLVMAPASAVLLADLLCGVTPAIDARPYALEPGRL</sequence>
<keyword evidence="4" id="KW-1185">Reference proteome</keyword>
<dbReference type="STRING" id="490188.SAMN04488068_1613"/>
<dbReference type="SUPFAM" id="SSF54373">
    <property type="entry name" value="FAD-linked reductases, C-terminal domain"/>
    <property type="match status" value="1"/>
</dbReference>
<dbReference type="PANTHER" id="PTHR13847:SF289">
    <property type="entry name" value="GLYCINE OXIDASE"/>
    <property type="match status" value="1"/>
</dbReference>
<evidence type="ECO:0000259" key="2">
    <source>
        <dbReference type="Pfam" id="PF01266"/>
    </source>
</evidence>